<feature type="transmembrane region" description="Helical" evidence="5">
    <location>
        <begin position="12"/>
        <end position="32"/>
    </location>
</feature>
<feature type="domain" description="Virulence factor membrane-bound polymerase C-terminal" evidence="7">
    <location>
        <begin position="360"/>
        <end position="541"/>
    </location>
</feature>
<dbReference type="PANTHER" id="PTHR37422:SF21">
    <property type="entry name" value="EXOQ-LIKE PROTEIN"/>
    <property type="match status" value="1"/>
</dbReference>
<evidence type="ECO:0000256" key="3">
    <source>
        <dbReference type="ARBA" id="ARBA00022989"/>
    </source>
</evidence>
<keyword evidence="9" id="KW-1185">Reference proteome</keyword>
<evidence type="ECO:0000259" key="6">
    <source>
        <dbReference type="Pfam" id="PF04932"/>
    </source>
</evidence>
<feature type="transmembrane region" description="Helical" evidence="5">
    <location>
        <begin position="418"/>
        <end position="440"/>
    </location>
</feature>
<evidence type="ECO:0000259" key="7">
    <source>
        <dbReference type="Pfam" id="PF11846"/>
    </source>
</evidence>
<dbReference type="Proteomes" id="UP000017813">
    <property type="component" value="Unassembled WGS sequence"/>
</dbReference>
<feature type="domain" description="O-antigen ligase-related" evidence="6">
    <location>
        <begin position="178"/>
        <end position="340"/>
    </location>
</feature>
<keyword evidence="3 5" id="KW-1133">Transmembrane helix</keyword>
<dbReference type="PANTHER" id="PTHR37422">
    <property type="entry name" value="TEICHURONIC ACID BIOSYNTHESIS PROTEIN TUAE"/>
    <property type="match status" value="1"/>
</dbReference>
<feature type="transmembrane region" description="Helical" evidence="5">
    <location>
        <begin position="44"/>
        <end position="61"/>
    </location>
</feature>
<reference evidence="8 9" key="2">
    <citation type="submission" date="2011-10" db="EMBL/GenBank/DDBJ databases">
        <title>The Genome Sequence of Simonsiella muelleri ATCC 29453.</title>
        <authorList>
            <consortium name="The Broad Institute Genome Sequencing Platform"/>
            <consortium name="The Broad Institute Genome Sequencing Center for Infectious Disease"/>
            <person name="Earl A."/>
            <person name="Ward D."/>
            <person name="Feldgarden M."/>
            <person name="Gevers D."/>
            <person name="Izard J."/>
            <person name="Baranova O.V."/>
            <person name="Blanton J.M."/>
            <person name="Tanner A.C."/>
            <person name="Dewhirst F."/>
            <person name="Young S.K."/>
            <person name="Zeng Q."/>
            <person name="Gargeya S."/>
            <person name="Fitzgerald M."/>
            <person name="Haas B."/>
            <person name="Abouelleil A."/>
            <person name="Alvarado L."/>
            <person name="Arachchi H.M."/>
            <person name="Berlin A."/>
            <person name="Brown A."/>
            <person name="Chapman S.B."/>
            <person name="Chen Z."/>
            <person name="Dunbar C."/>
            <person name="Freedman E."/>
            <person name="Gearin G."/>
            <person name="Goldberg J."/>
            <person name="Griggs A."/>
            <person name="Gujja S."/>
            <person name="Heiman D."/>
            <person name="Howarth C."/>
            <person name="Larson L."/>
            <person name="Lui A."/>
            <person name="MacDonald P.J.P."/>
            <person name="Montmayeur A."/>
            <person name="Murphy C."/>
            <person name="Neiman D."/>
            <person name="Pearson M."/>
            <person name="Priest M."/>
            <person name="Roberts A."/>
            <person name="Saif S."/>
            <person name="Shea T."/>
            <person name="Shenoy N."/>
            <person name="Sisk P."/>
            <person name="Stolte C."/>
            <person name="Sykes S."/>
            <person name="Wortman J."/>
            <person name="Nusbaum C."/>
            <person name="Birren B."/>
        </authorList>
    </citation>
    <scope>NUCLEOTIDE SEQUENCE [LARGE SCALE GENOMIC DNA]</scope>
    <source>
        <strain evidence="8 9">ATCC 29453</strain>
    </source>
</reference>
<dbReference type="eggNOG" id="COG3307">
    <property type="taxonomic scope" value="Bacteria"/>
</dbReference>
<evidence type="ECO:0000256" key="5">
    <source>
        <dbReference type="SAM" id="Phobius"/>
    </source>
</evidence>
<proteinExistence type="predicted"/>
<reference evidence="8 9" key="1">
    <citation type="submission" date="2010-03" db="EMBL/GenBank/DDBJ databases">
        <authorList>
            <consortium name="The Broad Institute Genome Sequencing Platform"/>
            <person name="Ward D."/>
            <person name="Earl A."/>
            <person name="Feldgarden M."/>
            <person name="Gevers D."/>
            <person name="Young S."/>
            <person name="Zeng Q."/>
            <person name="Koehrsen M."/>
            <person name="Alvarado L."/>
            <person name="Berlin A.M."/>
            <person name="Borenstein D."/>
            <person name="Chapman S.B."/>
            <person name="Chen Z."/>
            <person name="Engels R."/>
            <person name="Freedman E."/>
            <person name="Gellesch M."/>
            <person name="Goldberg J."/>
            <person name="Griggs A."/>
            <person name="Gujja S."/>
            <person name="Heilman E.R."/>
            <person name="Heiman D.I."/>
            <person name="Hepburn T.A."/>
            <person name="Howarth C."/>
            <person name="Jen D."/>
            <person name="Larson L."/>
            <person name="Mehta T."/>
            <person name="Park D."/>
            <person name="Pearson M."/>
            <person name="Richards J."/>
            <person name="Roberts A."/>
            <person name="Saif S."/>
            <person name="Shea T.D."/>
            <person name="Shenoy N."/>
            <person name="Sisk P."/>
            <person name="Stolte C."/>
            <person name="Sykes S.N."/>
            <person name="Walk T."/>
            <person name="White J."/>
            <person name="Yandava C."/>
            <person name="Izard J."/>
            <person name="Baranova O.V."/>
            <person name="Blanton J.M."/>
            <person name="Tanner A.C."/>
            <person name="Dewhirst F."/>
            <person name="Haas B."/>
            <person name="Nusbaum C."/>
            <person name="Birren B."/>
        </authorList>
    </citation>
    <scope>NUCLEOTIDE SEQUENCE [LARGE SCALE GENOMIC DNA]</scope>
    <source>
        <strain evidence="8 9">ATCC 29453</strain>
    </source>
</reference>
<evidence type="ECO:0000313" key="8">
    <source>
        <dbReference type="EMBL" id="EFG31517.2"/>
    </source>
</evidence>
<name>V9HDI2_9NEIS</name>
<dbReference type="HOGENOM" id="CLU_031791_0_0_4"/>
<dbReference type="InterPro" id="IPR007016">
    <property type="entry name" value="O-antigen_ligase-rel_domated"/>
</dbReference>
<dbReference type="Pfam" id="PF04932">
    <property type="entry name" value="Wzy_C"/>
    <property type="match status" value="1"/>
</dbReference>
<dbReference type="AlphaFoldDB" id="V9HDI2"/>
<organism evidence="8 9">
    <name type="scientific">Simonsiella muelleri ATCC 29453</name>
    <dbReference type="NCBI Taxonomy" id="641147"/>
    <lineage>
        <taxon>Bacteria</taxon>
        <taxon>Pseudomonadati</taxon>
        <taxon>Pseudomonadota</taxon>
        <taxon>Betaproteobacteria</taxon>
        <taxon>Neisseriales</taxon>
        <taxon>Neisseriaceae</taxon>
        <taxon>Simonsiella</taxon>
    </lineage>
</organism>
<keyword evidence="4 5" id="KW-0472">Membrane</keyword>
<feature type="transmembrane region" description="Helical" evidence="5">
    <location>
        <begin position="172"/>
        <end position="189"/>
    </location>
</feature>
<feature type="transmembrane region" description="Helical" evidence="5">
    <location>
        <begin position="103"/>
        <end position="124"/>
    </location>
</feature>
<feature type="transmembrane region" description="Helical" evidence="5">
    <location>
        <begin position="195"/>
        <end position="212"/>
    </location>
</feature>
<feature type="transmembrane region" description="Helical" evidence="5">
    <location>
        <begin position="144"/>
        <end position="165"/>
    </location>
</feature>
<dbReference type="InterPro" id="IPR021797">
    <property type="entry name" value="Wzy_C_2"/>
</dbReference>
<dbReference type="STRING" id="641147.HMPREF9021_00787"/>
<dbReference type="Pfam" id="PF11846">
    <property type="entry name" value="Wzy_C_2"/>
    <property type="match status" value="1"/>
</dbReference>
<comment type="caution">
    <text evidence="8">The sequence shown here is derived from an EMBL/GenBank/DDBJ whole genome shotgun (WGS) entry which is preliminary data.</text>
</comment>
<feature type="transmembrane region" description="Helical" evidence="5">
    <location>
        <begin position="380"/>
        <end position="398"/>
    </location>
</feature>
<dbReference type="EMBL" id="ADCY02000015">
    <property type="protein sequence ID" value="EFG31517.2"/>
    <property type="molecule type" value="Genomic_DNA"/>
</dbReference>
<evidence type="ECO:0000256" key="4">
    <source>
        <dbReference type="ARBA" id="ARBA00023136"/>
    </source>
</evidence>
<dbReference type="GO" id="GO:0016020">
    <property type="term" value="C:membrane"/>
    <property type="evidence" value="ECO:0007669"/>
    <property type="project" value="UniProtKB-SubCell"/>
</dbReference>
<feature type="transmembrane region" description="Helical" evidence="5">
    <location>
        <begin position="324"/>
        <end position="346"/>
    </location>
</feature>
<evidence type="ECO:0000256" key="1">
    <source>
        <dbReference type="ARBA" id="ARBA00004141"/>
    </source>
</evidence>
<feature type="transmembrane region" description="Helical" evidence="5">
    <location>
        <begin position="219"/>
        <end position="237"/>
    </location>
</feature>
<protein>
    <submittedName>
        <fullName evidence="8">Uncharacterized protein</fullName>
    </submittedName>
</protein>
<evidence type="ECO:0000313" key="9">
    <source>
        <dbReference type="Proteomes" id="UP000017813"/>
    </source>
</evidence>
<feature type="transmembrane region" description="Helical" evidence="5">
    <location>
        <begin position="73"/>
        <end position="91"/>
    </location>
</feature>
<gene>
    <name evidence="8" type="ORF">HMPREF9021_00787</name>
</gene>
<accession>V9HDI2</accession>
<evidence type="ECO:0000256" key="2">
    <source>
        <dbReference type="ARBA" id="ARBA00022692"/>
    </source>
</evidence>
<keyword evidence="2 5" id="KW-0812">Transmembrane</keyword>
<dbReference type="InterPro" id="IPR051533">
    <property type="entry name" value="WaaL-like"/>
</dbReference>
<sequence length="597" mass="67138">MLSSFYLEAGSLLFALIFVLMSVVMFWGNASGFSGSLKQNCPPASIYFIVLAIFWAMQARIMKLPYIGLSDMVAWTFVVYALVGWACRGWVLRVGQERVVSILAWVLVLGACLQGVVAWLQYSGKAAAFSGYLMYRPNIVEGQLGQYNHLGHFMMWGILSAGYLWGVKRMAVWLFVPIIVYLTATTGIITSRALIAYVLAMAILLPIWRVLAGKSANRVVMGLVLAAAGVIVFQFALEPILQIFSDAPTHLDNGIARLGEHSHEGSGRSYEWKKAWAVFQTAPVWGYGWGSYPVQSFLLDEHIYPKAFRLYDPNVLFTHSHNSFLNLLAEMGLVGTLLILGGLAWVISGCLKMRNAPNLLLLALMTVSLTHSFLEYPLWYIYFLTVFALFPMLMTTGLPNVSEFVSGSLKNRLSNNKWAISVALLALAMIFGITRLGFAYNELVAANKKNNTTSERTQEIMQLLHTSRTEPMLAHYADITLINYTQINSETLPQWANLAQKSIGFRPYAHAYKNGLILYRQGKVAEAKHWLHQTYRYYPHQMHVYGNEIMLSPYYTGLRQQFTEECEAYRHADPKKAPICAEALPSEPKIKKNKIIN</sequence>
<comment type="subcellular location">
    <subcellularLocation>
        <location evidence="1">Membrane</location>
        <topology evidence="1">Multi-pass membrane protein</topology>
    </subcellularLocation>
</comment>